<dbReference type="GO" id="GO:0001772">
    <property type="term" value="C:immunological synapse"/>
    <property type="evidence" value="ECO:0007669"/>
    <property type="project" value="TreeGrafter"/>
</dbReference>
<keyword evidence="15" id="KW-0007">Acetylation</keyword>
<evidence type="ECO:0000256" key="14">
    <source>
        <dbReference type="ARBA" id="ARBA00022972"/>
    </source>
</evidence>
<feature type="region of interest" description="Disordered" evidence="20">
    <location>
        <begin position="1"/>
        <end position="167"/>
    </location>
</feature>
<dbReference type="InterPro" id="IPR044156">
    <property type="entry name" value="Galectin-like"/>
</dbReference>
<dbReference type="GO" id="GO:0048246">
    <property type="term" value="P:macrophage chemotaxis"/>
    <property type="evidence" value="ECO:0007669"/>
    <property type="project" value="TreeGrafter"/>
</dbReference>
<evidence type="ECO:0000256" key="8">
    <source>
        <dbReference type="ARBA" id="ARBA00022664"/>
    </source>
</evidence>
<dbReference type="GO" id="GO:0030154">
    <property type="term" value="P:cell differentiation"/>
    <property type="evidence" value="ECO:0007669"/>
    <property type="project" value="UniProtKB-KW"/>
</dbReference>
<dbReference type="Gene3D" id="2.60.120.200">
    <property type="match status" value="1"/>
</dbReference>
<reference evidence="22 23" key="1">
    <citation type="journal article" date="2020" name="Nature">
        <title>Six reference-quality genomes reveal evolution of bat adaptations.</title>
        <authorList>
            <person name="Jebb D."/>
            <person name="Huang Z."/>
            <person name="Pippel M."/>
            <person name="Hughes G.M."/>
            <person name="Lavrichenko K."/>
            <person name="Devanna P."/>
            <person name="Winkler S."/>
            <person name="Jermiin L.S."/>
            <person name="Skirmuntt E.C."/>
            <person name="Katzourakis A."/>
            <person name="Burkitt-Gray L."/>
            <person name="Ray D.A."/>
            <person name="Sullivan K.A.M."/>
            <person name="Roscito J.G."/>
            <person name="Kirilenko B.M."/>
            <person name="Davalos L.M."/>
            <person name="Corthals A.P."/>
            <person name="Power M.L."/>
            <person name="Jones G."/>
            <person name="Ransome R.D."/>
            <person name="Dechmann D.K.N."/>
            <person name="Locatelli A.G."/>
            <person name="Puechmaille S.J."/>
            <person name="Fedrigo O."/>
            <person name="Jarvis E.D."/>
            <person name="Hiller M."/>
            <person name="Vernes S.C."/>
            <person name="Myers E.W."/>
            <person name="Teeling E.C."/>
        </authorList>
    </citation>
    <scope>NUCLEOTIDE SEQUENCE [LARGE SCALE GENOMIC DNA]</scope>
    <source>
        <strain evidence="22">MPipKuh1</strain>
        <tissue evidence="22">Flight muscle</tissue>
    </source>
</reference>
<dbReference type="PANTHER" id="PTHR11346">
    <property type="entry name" value="GALECTIN"/>
    <property type="match status" value="1"/>
</dbReference>
<dbReference type="InterPro" id="IPR013320">
    <property type="entry name" value="ConA-like_dom_sf"/>
</dbReference>
<keyword evidence="7" id="KW-0399">Innate immunity</keyword>
<keyword evidence="8" id="KW-0507">mRNA processing</keyword>
<dbReference type="GO" id="GO:0005681">
    <property type="term" value="C:spliceosomal complex"/>
    <property type="evidence" value="ECO:0007669"/>
    <property type="project" value="UniProtKB-KW"/>
</dbReference>
<dbReference type="GO" id="GO:0008380">
    <property type="term" value="P:RNA splicing"/>
    <property type="evidence" value="ECO:0007669"/>
    <property type="project" value="UniProtKB-KW"/>
</dbReference>
<keyword evidence="14" id="KW-0389">IgE-binding protein</keyword>
<dbReference type="PROSITE" id="PS51304">
    <property type="entry name" value="GALECTIN"/>
    <property type="match status" value="1"/>
</dbReference>
<dbReference type="SUPFAM" id="SSF49899">
    <property type="entry name" value="Concanavalin A-like lectins/glucanases"/>
    <property type="match status" value="1"/>
</dbReference>
<dbReference type="FunFam" id="2.60.120.200:FF:000023">
    <property type="entry name" value="Galectin"/>
    <property type="match status" value="1"/>
</dbReference>
<dbReference type="GO" id="GO:0090280">
    <property type="term" value="P:positive regulation of calcium ion import"/>
    <property type="evidence" value="ECO:0007669"/>
    <property type="project" value="TreeGrafter"/>
</dbReference>
<dbReference type="GO" id="GO:0048030">
    <property type="term" value="F:disaccharide binding"/>
    <property type="evidence" value="ECO:0007669"/>
    <property type="project" value="TreeGrafter"/>
</dbReference>
<dbReference type="EMBL" id="JACAGB010000001">
    <property type="protein sequence ID" value="KAF6392398.1"/>
    <property type="molecule type" value="Genomic_DNA"/>
</dbReference>
<dbReference type="GO" id="GO:0045806">
    <property type="term" value="P:negative regulation of endocytosis"/>
    <property type="evidence" value="ECO:0007669"/>
    <property type="project" value="TreeGrafter"/>
</dbReference>
<feature type="compositionally biased region" description="Pro residues" evidence="20">
    <location>
        <begin position="47"/>
        <end position="141"/>
    </location>
</feature>
<dbReference type="GO" id="GO:0005737">
    <property type="term" value="C:cytoplasm"/>
    <property type="evidence" value="ECO:0007669"/>
    <property type="project" value="UniProtKB-SubCell"/>
</dbReference>
<evidence type="ECO:0000313" key="22">
    <source>
        <dbReference type="EMBL" id="KAF6392398.1"/>
    </source>
</evidence>
<keyword evidence="18" id="KW-0539">Nucleus</keyword>
<keyword evidence="9" id="KW-0747">Spliceosome</keyword>
<evidence type="ECO:0000256" key="19">
    <source>
        <dbReference type="RuleBase" id="RU102079"/>
    </source>
</evidence>
<dbReference type="GO" id="GO:0048245">
    <property type="term" value="P:eosinophil chemotaxis"/>
    <property type="evidence" value="ECO:0007669"/>
    <property type="project" value="TreeGrafter"/>
</dbReference>
<dbReference type="PRINTS" id="PR01217">
    <property type="entry name" value="PRICHEXTENSN"/>
</dbReference>
<keyword evidence="13" id="KW-0391">Immunity</keyword>
<evidence type="ECO:0000256" key="4">
    <source>
        <dbReference type="ARBA" id="ARBA00022490"/>
    </source>
</evidence>
<name>A0A7J8B110_PIPKU</name>
<dbReference type="GO" id="GO:0006397">
    <property type="term" value="P:mRNA processing"/>
    <property type="evidence" value="ECO:0007669"/>
    <property type="project" value="UniProtKB-KW"/>
</dbReference>
<evidence type="ECO:0000256" key="7">
    <source>
        <dbReference type="ARBA" id="ARBA00022588"/>
    </source>
</evidence>
<keyword evidence="10 19" id="KW-0430">Lectin</keyword>
<evidence type="ECO:0000259" key="21">
    <source>
        <dbReference type="PROSITE" id="PS51304"/>
    </source>
</evidence>
<dbReference type="PANTHER" id="PTHR11346:SF26">
    <property type="entry name" value="GALECTIN-3"/>
    <property type="match status" value="1"/>
</dbReference>
<dbReference type="GO" id="GO:0045087">
    <property type="term" value="P:innate immune response"/>
    <property type="evidence" value="ECO:0007669"/>
    <property type="project" value="UniProtKB-KW"/>
</dbReference>
<feature type="domain" description="Galectin" evidence="21">
    <location>
        <begin position="183"/>
        <end position="310"/>
    </location>
</feature>
<gene>
    <name evidence="22" type="ORF">mPipKuh1_007528</name>
</gene>
<evidence type="ECO:0000256" key="5">
    <source>
        <dbReference type="ARBA" id="ARBA00022525"/>
    </source>
</evidence>
<keyword evidence="17" id="KW-0508">mRNA splicing</keyword>
<keyword evidence="6" id="KW-0597">Phosphoprotein</keyword>
<dbReference type="Proteomes" id="UP000558488">
    <property type="component" value="Unassembled WGS sequence"/>
</dbReference>
<evidence type="ECO:0000256" key="6">
    <source>
        <dbReference type="ARBA" id="ARBA00022553"/>
    </source>
</evidence>
<evidence type="ECO:0000256" key="10">
    <source>
        <dbReference type="ARBA" id="ARBA00022734"/>
    </source>
</evidence>
<organism evidence="22 23">
    <name type="scientific">Pipistrellus kuhlii</name>
    <name type="common">Kuhl's pipistrelle</name>
    <dbReference type="NCBI Taxonomy" id="59472"/>
    <lineage>
        <taxon>Eukaryota</taxon>
        <taxon>Metazoa</taxon>
        <taxon>Chordata</taxon>
        <taxon>Craniata</taxon>
        <taxon>Vertebrata</taxon>
        <taxon>Euteleostomi</taxon>
        <taxon>Mammalia</taxon>
        <taxon>Eutheria</taxon>
        <taxon>Laurasiatheria</taxon>
        <taxon>Chiroptera</taxon>
        <taxon>Yangochiroptera</taxon>
        <taxon>Vespertilionidae</taxon>
        <taxon>Pipistrellus</taxon>
    </lineage>
</organism>
<dbReference type="GO" id="GO:0043236">
    <property type="term" value="F:laminin binding"/>
    <property type="evidence" value="ECO:0007669"/>
    <property type="project" value="TreeGrafter"/>
</dbReference>
<dbReference type="GO" id="GO:0030593">
    <property type="term" value="P:neutrophil chemotaxis"/>
    <property type="evidence" value="ECO:0007669"/>
    <property type="project" value="TreeGrafter"/>
</dbReference>
<evidence type="ECO:0000256" key="13">
    <source>
        <dbReference type="ARBA" id="ARBA00022859"/>
    </source>
</evidence>
<protein>
    <recommendedName>
        <fullName evidence="19">Galectin</fullName>
    </recommendedName>
</protein>
<evidence type="ECO:0000256" key="3">
    <source>
        <dbReference type="ARBA" id="ARBA00004613"/>
    </source>
</evidence>
<dbReference type="GO" id="GO:2001237">
    <property type="term" value="P:negative regulation of extrinsic apoptotic signaling pathway"/>
    <property type="evidence" value="ECO:0007669"/>
    <property type="project" value="TreeGrafter"/>
</dbReference>
<evidence type="ECO:0000256" key="16">
    <source>
        <dbReference type="ARBA" id="ARBA00023157"/>
    </source>
</evidence>
<dbReference type="GO" id="GO:0019863">
    <property type="term" value="F:IgE binding"/>
    <property type="evidence" value="ECO:0007669"/>
    <property type="project" value="UniProtKB-KW"/>
</dbReference>
<keyword evidence="5" id="KW-0964">Secreted</keyword>
<feature type="compositionally biased region" description="Low complexity" evidence="20">
    <location>
        <begin position="37"/>
        <end position="46"/>
    </location>
</feature>
<keyword evidence="4" id="KW-0963">Cytoplasm</keyword>
<dbReference type="GO" id="GO:0050918">
    <property type="term" value="P:positive chemotaxis"/>
    <property type="evidence" value="ECO:0007669"/>
    <property type="project" value="TreeGrafter"/>
</dbReference>
<comment type="subcellular location">
    <subcellularLocation>
        <location evidence="2">Cytoplasm</location>
    </subcellularLocation>
    <subcellularLocation>
        <location evidence="1">Nucleus</location>
    </subcellularLocation>
    <subcellularLocation>
        <location evidence="3">Secreted</location>
    </subcellularLocation>
</comment>
<evidence type="ECO:0000256" key="18">
    <source>
        <dbReference type="ARBA" id="ARBA00023242"/>
    </source>
</evidence>
<evidence type="ECO:0000256" key="2">
    <source>
        <dbReference type="ARBA" id="ARBA00004496"/>
    </source>
</evidence>
<accession>A0A7J8B110</accession>
<dbReference type="SMART" id="SM00276">
    <property type="entry name" value="GLECT"/>
    <property type="match status" value="1"/>
</dbReference>
<proteinExistence type="predicted"/>
<evidence type="ECO:0000256" key="9">
    <source>
        <dbReference type="ARBA" id="ARBA00022728"/>
    </source>
</evidence>
<sequence length="321" mass="34654">MDSSWLNDAKAESGNPNPQGWPGPWGNPPAGAGGYPGAAYPGTYPGQAPPAAYPGMTPPVYPGQTPPTAYPGQTPPTAYPGQTPPTAYPGQTPPTAYPWQTPPAAYPGQTPPTAYPGQTPPAAYPGQTPPTAYPGQTPPASYPGQVPPQSSLDPPQPAYPGQNTQDIFLPQPNVPAGRLTMPYENVFPEGLMPHMLITVMGIVNLNAKSFVLDFKIRNDIAFHFNPRFNEKVIVCNTNINNRWGQEERTATFPFEAGKPFKILVLVESQHFKVAVNDNHLLMYNHRMKNLKDIKSLVASGDISLTSISHTDITLTQQSFKN</sequence>
<keyword evidence="23" id="KW-1185">Reference proteome</keyword>
<dbReference type="InterPro" id="IPR001079">
    <property type="entry name" value="Galectin_CRD"/>
</dbReference>
<keyword evidence="16" id="KW-1015">Disulfide bond</keyword>
<dbReference type="CDD" id="cd00070">
    <property type="entry name" value="GLECT"/>
    <property type="match status" value="1"/>
</dbReference>
<keyword evidence="11" id="KW-0677">Repeat</keyword>
<evidence type="ECO:0000256" key="12">
    <source>
        <dbReference type="ARBA" id="ARBA00022782"/>
    </source>
</evidence>
<evidence type="ECO:0000256" key="20">
    <source>
        <dbReference type="SAM" id="MobiDB-lite"/>
    </source>
</evidence>
<evidence type="ECO:0000256" key="1">
    <source>
        <dbReference type="ARBA" id="ARBA00004123"/>
    </source>
</evidence>
<evidence type="ECO:0000256" key="17">
    <source>
        <dbReference type="ARBA" id="ARBA00023187"/>
    </source>
</evidence>
<dbReference type="AlphaFoldDB" id="A0A7J8B110"/>
<evidence type="ECO:0000256" key="11">
    <source>
        <dbReference type="ARBA" id="ARBA00022737"/>
    </source>
</evidence>
<dbReference type="Pfam" id="PF00337">
    <property type="entry name" value="Gal-bind_lectin"/>
    <property type="match status" value="1"/>
</dbReference>
<evidence type="ECO:0000256" key="15">
    <source>
        <dbReference type="ARBA" id="ARBA00022990"/>
    </source>
</evidence>
<dbReference type="SMART" id="SM00908">
    <property type="entry name" value="Gal-bind_lectin"/>
    <property type="match status" value="1"/>
</dbReference>
<comment type="caution">
    <text evidence="22">The sequence shown here is derived from an EMBL/GenBank/DDBJ whole genome shotgun (WGS) entry which is preliminary data.</text>
</comment>
<dbReference type="GO" id="GO:0002548">
    <property type="term" value="P:monocyte chemotaxis"/>
    <property type="evidence" value="ECO:0007669"/>
    <property type="project" value="TreeGrafter"/>
</dbReference>
<evidence type="ECO:0000313" key="23">
    <source>
        <dbReference type="Proteomes" id="UP000558488"/>
    </source>
</evidence>
<keyword evidence="12" id="KW-0221">Differentiation</keyword>
<dbReference type="GO" id="GO:0005615">
    <property type="term" value="C:extracellular space"/>
    <property type="evidence" value="ECO:0007669"/>
    <property type="project" value="TreeGrafter"/>
</dbReference>